<protein>
    <submittedName>
        <fullName evidence="1">Cytosolic protein</fullName>
    </submittedName>
</protein>
<evidence type="ECO:0000313" key="2">
    <source>
        <dbReference type="Proteomes" id="UP000603545"/>
    </source>
</evidence>
<organism evidence="1 2">
    <name type="scientific">Candidatus Desulfaltia bathyphila</name>
    <dbReference type="NCBI Taxonomy" id="2841697"/>
    <lineage>
        <taxon>Bacteria</taxon>
        <taxon>Pseudomonadati</taxon>
        <taxon>Thermodesulfobacteriota</taxon>
        <taxon>Desulfobacteria</taxon>
        <taxon>Desulfobacterales</taxon>
        <taxon>Desulfobacterales incertae sedis</taxon>
        <taxon>Candidatus Desulfaltia</taxon>
    </lineage>
</organism>
<accession>A0A8J6N2U6</accession>
<proteinExistence type="predicted"/>
<name>A0A8J6N2U6_9BACT</name>
<dbReference type="EMBL" id="JACNLL010000007">
    <property type="protein sequence ID" value="MBC8198470.1"/>
    <property type="molecule type" value="Genomic_DNA"/>
</dbReference>
<reference evidence="1 2" key="1">
    <citation type="submission" date="2020-08" db="EMBL/GenBank/DDBJ databases">
        <title>Bridging the membrane lipid divide: bacteria of the FCB group superphylum have the potential to synthesize archaeal ether lipids.</title>
        <authorList>
            <person name="Villanueva L."/>
            <person name="Von Meijenfeldt F.A.B."/>
            <person name="Westbye A.B."/>
            <person name="Yadav S."/>
            <person name="Hopmans E.C."/>
            <person name="Dutilh B.E."/>
            <person name="Sinninghe Damste J.S."/>
        </authorList>
    </citation>
    <scope>NUCLEOTIDE SEQUENCE [LARGE SCALE GENOMIC DNA]</scope>
    <source>
        <strain evidence="1">NIOZ-UU82</strain>
    </source>
</reference>
<evidence type="ECO:0000313" key="1">
    <source>
        <dbReference type="EMBL" id="MBC8198470.1"/>
    </source>
</evidence>
<sequence>MLETAKTPEDLNHEDKVRLVLDMFHRIIIHYGLWFAEVKHQMGMEKALETLENAFQRSYGYQMKRLSRVLGFEMKDNLPAPLLEMPEESVQELMDSIALNWLANDGVWFQAVEFTSGMNDAKRCNDSCWAHFSPFEAWSIKKFLSLPENSGLEGLKRALNFRLYSRVNTQSIIDEGPDSFLFQMNECRVQSARKRKGLDDYPCKSGGLIEYTYFARAIDPAISTECIGCPPDAHPDEWYCAWQFKINRSADKE</sequence>
<gene>
    <name evidence="1" type="ORF">H8E80_00260</name>
</gene>
<dbReference type="Proteomes" id="UP000603545">
    <property type="component" value="Unassembled WGS sequence"/>
</dbReference>
<dbReference type="AlphaFoldDB" id="A0A8J6N2U6"/>
<dbReference type="Pfam" id="PF19620">
    <property type="entry name" value="DUF6125"/>
    <property type="match status" value="2"/>
</dbReference>
<comment type="caution">
    <text evidence="1">The sequence shown here is derived from an EMBL/GenBank/DDBJ whole genome shotgun (WGS) entry which is preliminary data.</text>
</comment>